<comment type="catalytic activity">
    <reaction evidence="6">
        <text>hydrogencarbonate + H(+) = CO2 + H2O</text>
        <dbReference type="Rhea" id="RHEA:10748"/>
        <dbReference type="ChEBI" id="CHEBI:15377"/>
        <dbReference type="ChEBI" id="CHEBI:15378"/>
        <dbReference type="ChEBI" id="CHEBI:16526"/>
        <dbReference type="ChEBI" id="CHEBI:17544"/>
        <dbReference type="EC" id="4.2.1.1"/>
    </reaction>
</comment>
<proteinExistence type="inferred from homology"/>
<dbReference type="PROSITE" id="PS51144">
    <property type="entry name" value="ALPHA_CA_2"/>
    <property type="match status" value="1"/>
</dbReference>
<dbReference type="InterPro" id="IPR036398">
    <property type="entry name" value="CA_dom_sf"/>
</dbReference>
<evidence type="ECO:0000256" key="5">
    <source>
        <dbReference type="ARBA" id="ARBA00023239"/>
    </source>
</evidence>
<dbReference type="RefSeq" id="WP_085786848.1">
    <property type="nucleotide sequence ID" value="NZ_CP019937.1"/>
</dbReference>
<evidence type="ECO:0000313" key="10">
    <source>
        <dbReference type="Proteomes" id="UP000242447"/>
    </source>
</evidence>
<dbReference type="Gene3D" id="3.10.200.10">
    <property type="entry name" value="Alpha carbonic anhydrase"/>
    <property type="match status" value="1"/>
</dbReference>
<feature type="chain" id="PRO_5012077286" description="carbonic anhydrase" evidence="7">
    <location>
        <begin position="22"/>
        <end position="251"/>
    </location>
</feature>
<evidence type="ECO:0000256" key="6">
    <source>
        <dbReference type="ARBA" id="ARBA00048348"/>
    </source>
</evidence>
<dbReference type="GO" id="GO:0004089">
    <property type="term" value="F:carbonate dehydratase activity"/>
    <property type="evidence" value="ECO:0007669"/>
    <property type="project" value="UniProtKB-EC"/>
</dbReference>
<evidence type="ECO:0000256" key="1">
    <source>
        <dbReference type="ARBA" id="ARBA00010718"/>
    </source>
</evidence>
<organism evidence="9 10">
    <name type="scientific">Ketogulonicigenium robustum</name>
    <dbReference type="NCBI Taxonomy" id="92947"/>
    <lineage>
        <taxon>Bacteria</taxon>
        <taxon>Pseudomonadati</taxon>
        <taxon>Pseudomonadota</taxon>
        <taxon>Alphaproteobacteria</taxon>
        <taxon>Rhodobacterales</taxon>
        <taxon>Roseobacteraceae</taxon>
        <taxon>Ketogulonicigenium</taxon>
    </lineage>
</organism>
<keyword evidence="10" id="KW-1185">Reference proteome</keyword>
<feature type="domain" description="Alpha-carbonic anhydrase" evidence="8">
    <location>
        <begin position="24"/>
        <end position="251"/>
    </location>
</feature>
<dbReference type="SMART" id="SM01057">
    <property type="entry name" value="Carb_anhydrase"/>
    <property type="match status" value="1"/>
</dbReference>
<comment type="similarity">
    <text evidence="1">Belongs to the alpha-carbonic anhydrase family.</text>
</comment>
<sequence length="251" mass="27017">MKIHRAITATLLASVALSAHAEGAHWGYTGEGSPDHWAELSPEYEACGSGSTQSPIDINDQTAIPAVLPALAFGYTPFPLELVNNGHSVQVSGAADNGFAVDDHSFELVQFHFHAPSEYQLNGVTYPLELHLVHKREDGALAVIGIMFEEGAENPALANVFAHIPSQIGTPEAFSDALVNVNELLPEDQLYYRLMGSLTTPPCSEGVNWYVMEHPLTASAAQIEAFAHLFPEGDARPLQASNNRLVVKGVH</sequence>
<dbReference type="InterPro" id="IPR001148">
    <property type="entry name" value="CA_dom"/>
</dbReference>
<dbReference type="Proteomes" id="UP000242447">
    <property type="component" value="Chromosome"/>
</dbReference>
<reference evidence="9 10" key="1">
    <citation type="submission" date="2017-02" db="EMBL/GenBank/DDBJ databases">
        <title>Ketogulonicigenium robustum SPU B003 Genome sequencing and assembly.</title>
        <authorList>
            <person name="Li Y."/>
            <person name="Liu L."/>
            <person name="Wang C."/>
            <person name="Zhang M."/>
            <person name="Zhang T."/>
            <person name="Zhang Y."/>
        </authorList>
    </citation>
    <scope>NUCLEOTIDE SEQUENCE [LARGE SCALE GENOMIC DNA]</scope>
    <source>
        <strain evidence="9 10">SPU_B003</strain>
    </source>
</reference>
<gene>
    <name evidence="9" type="primary">cah</name>
    <name evidence="9" type="ORF">BVG79_02111</name>
</gene>
<dbReference type="InterPro" id="IPR041891">
    <property type="entry name" value="Alpha_CA_prokaryot-like"/>
</dbReference>
<dbReference type="Pfam" id="PF00194">
    <property type="entry name" value="Carb_anhydrase"/>
    <property type="match status" value="1"/>
</dbReference>
<dbReference type="EMBL" id="CP019937">
    <property type="protein sequence ID" value="ARO15451.1"/>
    <property type="molecule type" value="Genomic_DNA"/>
</dbReference>
<evidence type="ECO:0000313" key="9">
    <source>
        <dbReference type="EMBL" id="ARO15451.1"/>
    </source>
</evidence>
<evidence type="ECO:0000259" key="8">
    <source>
        <dbReference type="PROSITE" id="PS51144"/>
    </source>
</evidence>
<dbReference type="SUPFAM" id="SSF51069">
    <property type="entry name" value="Carbonic anhydrase"/>
    <property type="match status" value="1"/>
</dbReference>
<dbReference type="InterPro" id="IPR023561">
    <property type="entry name" value="Carbonic_anhydrase_a-class"/>
</dbReference>
<dbReference type="EC" id="4.2.1.1" evidence="2"/>
<keyword evidence="5 9" id="KW-0456">Lyase</keyword>
<protein>
    <recommendedName>
        <fullName evidence="2">carbonic anhydrase</fullName>
        <ecNumber evidence="2">4.2.1.1</ecNumber>
    </recommendedName>
</protein>
<dbReference type="CDD" id="cd03124">
    <property type="entry name" value="alpha_CA_prokaryotic_like"/>
    <property type="match status" value="1"/>
</dbReference>
<name>A0A1W6P227_9RHOB</name>
<accession>A0A1W6P227</accession>
<dbReference type="AlphaFoldDB" id="A0A1W6P227"/>
<keyword evidence="3" id="KW-0479">Metal-binding</keyword>
<dbReference type="STRING" id="92947.BVG79_02111"/>
<evidence type="ECO:0000256" key="7">
    <source>
        <dbReference type="SAM" id="SignalP"/>
    </source>
</evidence>
<evidence type="ECO:0000256" key="4">
    <source>
        <dbReference type="ARBA" id="ARBA00022833"/>
    </source>
</evidence>
<keyword evidence="4" id="KW-0862">Zinc</keyword>
<dbReference type="GO" id="GO:0008270">
    <property type="term" value="F:zinc ion binding"/>
    <property type="evidence" value="ECO:0007669"/>
    <property type="project" value="InterPro"/>
</dbReference>
<evidence type="ECO:0000256" key="2">
    <source>
        <dbReference type="ARBA" id="ARBA00012925"/>
    </source>
</evidence>
<dbReference type="KEGG" id="kro:BVG79_02111"/>
<dbReference type="PANTHER" id="PTHR18952:SF265">
    <property type="entry name" value="CARBONIC ANHYDRASE"/>
    <property type="match status" value="1"/>
</dbReference>
<keyword evidence="7" id="KW-0732">Signal</keyword>
<dbReference type="OrthoDB" id="5327615at2"/>
<feature type="signal peptide" evidence="7">
    <location>
        <begin position="1"/>
        <end position="21"/>
    </location>
</feature>
<evidence type="ECO:0000256" key="3">
    <source>
        <dbReference type="ARBA" id="ARBA00022723"/>
    </source>
</evidence>
<dbReference type="PANTHER" id="PTHR18952">
    <property type="entry name" value="CARBONIC ANHYDRASE"/>
    <property type="match status" value="1"/>
</dbReference>